<reference evidence="9 10" key="1">
    <citation type="submission" date="2024-07" db="EMBL/GenBank/DDBJ databases">
        <title>Draft sequence of the Neodothiora populina.</title>
        <authorList>
            <person name="Drown D.D."/>
            <person name="Schuette U.S."/>
            <person name="Buechlein A.B."/>
            <person name="Rusch D.R."/>
            <person name="Winton L.W."/>
            <person name="Adams G.A."/>
        </authorList>
    </citation>
    <scope>NUCLEOTIDE SEQUENCE [LARGE SCALE GENOMIC DNA]</scope>
    <source>
        <strain evidence="9 10">CPC 39397</strain>
    </source>
</reference>
<protein>
    <submittedName>
        <fullName evidence="9">Uncharacterized protein</fullName>
    </submittedName>
</protein>
<feature type="compositionally biased region" description="Basic and acidic residues" evidence="6">
    <location>
        <begin position="488"/>
        <end position="511"/>
    </location>
</feature>
<evidence type="ECO:0000256" key="4">
    <source>
        <dbReference type="ARBA" id="ARBA00023242"/>
    </source>
</evidence>
<evidence type="ECO:0000256" key="6">
    <source>
        <dbReference type="SAM" id="MobiDB-lite"/>
    </source>
</evidence>
<organism evidence="9 10">
    <name type="scientific">Neodothiora populina</name>
    <dbReference type="NCBI Taxonomy" id="2781224"/>
    <lineage>
        <taxon>Eukaryota</taxon>
        <taxon>Fungi</taxon>
        <taxon>Dikarya</taxon>
        <taxon>Ascomycota</taxon>
        <taxon>Pezizomycotina</taxon>
        <taxon>Dothideomycetes</taxon>
        <taxon>Dothideomycetidae</taxon>
        <taxon>Dothideales</taxon>
        <taxon>Dothioraceae</taxon>
        <taxon>Neodothiora</taxon>
    </lineage>
</organism>
<feature type="region of interest" description="Disordered" evidence="6">
    <location>
        <begin position="145"/>
        <end position="312"/>
    </location>
</feature>
<feature type="domain" description="Pre-mRNA-splicing factor 3" evidence="8">
    <location>
        <begin position="296"/>
        <end position="503"/>
    </location>
</feature>
<evidence type="ECO:0000259" key="8">
    <source>
        <dbReference type="Pfam" id="PF08572"/>
    </source>
</evidence>
<dbReference type="CDD" id="cd24162">
    <property type="entry name" value="Prp3_C"/>
    <property type="match status" value="1"/>
</dbReference>
<dbReference type="PANTHER" id="PTHR14212:SF0">
    <property type="entry name" value="U4_U6 SMALL NUCLEAR RIBONUCLEOPROTEIN PRP3"/>
    <property type="match status" value="1"/>
</dbReference>
<evidence type="ECO:0000313" key="10">
    <source>
        <dbReference type="Proteomes" id="UP001562354"/>
    </source>
</evidence>
<dbReference type="InterPro" id="IPR027104">
    <property type="entry name" value="Prp3"/>
</dbReference>
<comment type="subcellular location">
    <subcellularLocation>
        <location evidence="1">Nucleus</location>
    </subcellularLocation>
</comment>
<evidence type="ECO:0000259" key="7">
    <source>
        <dbReference type="Pfam" id="PF06544"/>
    </source>
</evidence>
<dbReference type="Proteomes" id="UP001562354">
    <property type="component" value="Unassembled WGS sequence"/>
</dbReference>
<keyword evidence="2" id="KW-0507">mRNA processing</keyword>
<dbReference type="InterPro" id="IPR013881">
    <property type="entry name" value="Pre-mRNA_splic_Prp3_dom"/>
</dbReference>
<feature type="domain" description="Small nuclear ribonucleoprotein Prp3 C-terminal" evidence="7">
    <location>
        <begin position="526"/>
        <end position="668"/>
    </location>
</feature>
<name>A0ABR3PMZ7_9PEZI</name>
<feature type="compositionally biased region" description="Basic and acidic residues" evidence="6">
    <location>
        <begin position="35"/>
        <end position="45"/>
    </location>
</feature>
<proteinExistence type="predicted"/>
<feature type="coiled-coil region" evidence="5">
    <location>
        <begin position="325"/>
        <end position="355"/>
    </location>
</feature>
<dbReference type="GeneID" id="95974862"/>
<evidence type="ECO:0000256" key="2">
    <source>
        <dbReference type="ARBA" id="ARBA00022664"/>
    </source>
</evidence>
<feature type="compositionally biased region" description="Low complexity" evidence="6">
    <location>
        <begin position="102"/>
        <end position="129"/>
    </location>
</feature>
<dbReference type="Pfam" id="PF06544">
    <property type="entry name" value="Prp3_C"/>
    <property type="match status" value="1"/>
</dbReference>
<comment type="caution">
    <text evidence="9">The sequence shown here is derived from an EMBL/GenBank/DDBJ whole genome shotgun (WGS) entry which is preliminary data.</text>
</comment>
<keyword evidence="4" id="KW-0539">Nucleus</keyword>
<dbReference type="PANTHER" id="PTHR14212">
    <property type="entry name" value="U4/U6-ASSOCIATED RNA SPLICING FACTOR-RELATED"/>
    <property type="match status" value="1"/>
</dbReference>
<feature type="region of interest" description="Disordered" evidence="6">
    <location>
        <begin position="488"/>
        <end position="514"/>
    </location>
</feature>
<feature type="compositionally biased region" description="Basic and acidic residues" evidence="6">
    <location>
        <begin position="1"/>
        <end position="20"/>
    </location>
</feature>
<evidence type="ECO:0000256" key="5">
    <source>
        <dbReference type="SAM" id="Coils"/>
    </source>
</evidence>
<evidence type="ECO:0000256" key="3">
    <source>
        <dbReference type="ARBA" id="ARBA00023187"/>
    </source>
</evidence>
<keyword evidence="5" id="KW-0175">Coiled coil</keyword>
<dbReference type="EMBL" id="JBFMKM010000003">
    <property type="protein sequence ID" value="KAL1310936.1"/>
    <property type="molecule type" value="Genomic_DNA"/>
</dbReference>
<dbReference type="Pfam" id="PF08572">
    <property type="entry name" value="PRP3"/>
    <property type="match status" value="1"/>
</dbReference>
<keyword evidence="3" id="KW-0508">mRNA splicing</keyword>
<evidence type="ECO:0000313" key="9">
    <source>
        <dbReference type="EMBL" id="KAL1310936.1"/>
    </source>
</evidence>
<feature type="compositionally biased region" description="Low complexity" evidence="6">
    <location>
        <begin position="147"/>
        <end position="166"/>
    </location>
</feature>
<dbReference type="InterPro" id="IPR010541">
    <property type="entry name" value="Prp3_C"/>
</dbReference>
<gene>
    <name evidence="9" type="ORF">AAFC00_001159</name>
</gene>
<feature type="compositionally biased region" description="Low complexity" evidence="6">
    <location>
        <begin position="76"/>
        <end position="90"/>
    </location>
</feature>
<sequence>MTGEKRPFPDDGLAHDDTKRVRSNNPSPVPPANDDIERKKREAAERIAAIKAKMANATGQGQSPKVNAPSPSPVTAARSAAQSAADRIAAMKARMSNGPGQSASAAVATAPAPSSSSSSSSSSAATSGAISAAERIAAMKARINGQAAPAPAAPAQAASLPSSSAPDNNKQAEIQARLLAMRSRLQAPAASPSPPPPSDINERMAAAKAKALEISQQRRGPAPLPPVREDSILKSRGGLNVGIHPSLLQQHDQGPSRGPQKGKRGQENRQKSNPYLDDATNPAEVGAARKADPSYDASLTTSTTAGKTRKSRQLLFNQKGKFIAQANALRQQEKLEEMRLRMQEESRKKAIEEATEKSYLVPAPPEVEWWDEALLAEPNYDTLDVNNAATLKFDVVTPYVQHPVLLAAPQESRMPAAKPMFLTKEEQKKVRRQRRMANHKEEQAKIRLGLRAPPPPKVKKSNLMRVLGQEAVKDPTAVEARVNREIAQRAADHEATNDERALTKEQRHEKLAQQQEADAAKGVYVCVFRIDNLSYGKHRFQVSKNAEQNNLTGMTIFNPKLNLVIVEGGAHSINAYKKLMLNRIRWTENAMPTSVREGNKEAEAEFLRATDERGVLKDLGGNRCQLVFEGEEREKMFKRWFPYRVCETDGEAKDMLSRYKMENMWTLAQSMEGDAFA</sequence>
<feature type="compositionally biased region" description="Polar residues" evidence="6">
    <location>
        <begin position="297"/>
        <end position="306"/>
    </location>
</feature>
<feature type="region of interest" description="Disordered" evidence="6">
    <location>
        <begin position="1"/>
        <end position="129"/>
    </location>
</feature>
<evidence type="ECO:0000256" key="1">
    <source>
        <dbReference type="ARBA" id="ARBA00004123"/>
    </source>
</evidence>
<keyword evidence="10" id="KW-1185">Reference proteome</keyword>
<dbReference type="RefSeq" id="XP_069203785.1">
    <property type="nucleotide sequence ID" value="XM_069340317.1"/>
</dbReference>
<accession>A0ABR3PMZ7</accession>